<proteinExistence type="predicted"/>
<dbReference type="AlphaFoldDB" id="A0A0A9EKK7"/>
<name>A0A0A9EKK7_ARUDO</name>
<reference evidence="1" key="1">
    <citation type="submission" date="2014-09" db="EMBL/GenBank/DDBJ databases">
        <authorList>
            <person name="Magalhaes I.L.F."/>
            <person name="Oliveira U."/>
            <person name="Santos F.R."/>
            <person name="Vidigal T.H.D.A."/>
            <person name="Brescovit A.D."/>
            <person name="Santos A.J."/>
        </authorList>
    </citation>
    <scope>NUCLEOTIDE SEQUENCE</scope>
    <source>
        <tissue evidence="1">Shoot tissue taken approximately 20 cm above the soil surface</tissue>
    </source>
</reference>
<sequence>MPCLAIAAKASLASRKPVRLASSFAEPVTTTLTPSSTHSLRSLHLNWKQAPQPAPSRKNSALAAAKMWPPLSSSVSMVRYPQAPASLRSAAAAAAGGKREAVTWRGHQSQ</sequence>
<protein>
    <submittedName>
        <fullName evidence="1">Uncharacterized protein</fullName>
    </submittedName>
</protein>
<evidence type="ECO:0000313" key="1">
    <source>
        <dbReference type="EMBL" id="JAD96567.1"/>
    </source>
</evidence>
<organism evidence="1">
    <name type="scientific">Arundo donax</name>
    <name type="common">Giant reed</name>
    <name type="synonym">Donax arundinaceus</name>
    <dbReference type="NCBI Taxonomy" id="35708"/>
    <lineage>
        <taxon>Eukaryota</taxon>
        <taxon>Viridiplantae</taxon>
        <taxon>Streptophyta</taxon>
        <taxon>Embryophyta</taxon>
        <taxon>Tracheophyta</taxon>
        <taxon>Spermatophyta</taxon>
        <taxon>Magnoliopsida</taxon>
        <taxon>Liliopsida</taxon>
        <taxon>Poales</taxon>
        <taxon>Poaceae</taxon>
        <taxon>PACMAD clade</taxon>
        <taxon>Arundinoideae</taxon>
        <taxon>Arundineae</taxon>
        <taxon>Arundo</taxon>
    </lineage>
</organism>
<reference evidence="1" key="2">
    <citation type="journal article" date="2015" name="Data Brief">
        <title>Shoot transcriptome of the giant reed, Arundo donax.</title>
        <authorList>
            <person name="Barrero R.A."/>
            <person name="Guerrero F.D."/>
            <person name="Moolhuijzen P."/>
            <person name="Goolsby J.A."/>
            <person name="Tidwell J."/>
            <person name="Bellgard S.E."/>
            <person name="Bellgard M.I."/>
        </authorList>
    </citation>
    <scope>NUCLEOTIDE SEQUENCE</scope>
    <source>
        <tissue evidence="1">Shoot tissue taken approximately 20 cm above the soil surface</tissue>
    </source>
</reference>
<dbReference type="EMBL" id="GBRH01201328">
    <property type="protein sequence ID" value="JAD96567.1"/>
    <property type="molecule type" value="Transcribed_RNA"/>
</dbReference>
<accession>A0A0A9EKK7</accession>